<evidence type="ECO:0000313" key="7">
    <source>
        <dbReference type="EMBL" id="MFL9888997.1"/>
    </source>
</evidence>
<dbReference type="Proteomes" id="UP001629249">
    <property type="component" value="Unassembled WGS sequence"/>
</dbReference>
<gene>
    <name evidence="7" type="ORF">PQR66_38660</name>
</gene>
<evidence type="ECO:0000256" key="2">
    <source>
        <dbReference type="ARBA" id="ARBA00022630"/>
    </source>
</evidence>
<dbReference type="InterPro" id="IPR016156">
    <property type="entry name" value="FAD/NAD-linked_Rdtase_dimer_sf"/>
</dbReference>
<evidence type="ECO:0000256" key="1">
    <source>
        <dbReference type="ARBA" id="ARBA00001974"/>
    </source>
</evidence>
<proteinExistence type="predicted"/>
<sequence>MRKPIFMLLGGGLANATAAATLRAEGFDGRVVIVGDERHPPYSRPPLSKDVLRGEKTPEQTWLRPPEWYASKEIELQLGVRAVAVDPGAHEVEMANGERLAYDKLLIATGGIPRTLDIPGVNLPGVFFLTKLEESVALHDLLVPGAPVVVIGAGFIGAEVAASVRKLGCQVTILETSPIPLGRVLGPRIGQVYADLHRERGVILRTGIGVDRIEGNGRVQRVVASDGQIHEAAVVVIGIGQVPDIGLALRSGIPAHNGIEVDELCRTEAADIFAAGDIAHHPNRFLGRHIRVEHWQNAQHQGAAAARNMLGQAKPFHEVPWVWSDQYEHNLQVVGLPDPSGHLVVRGDLAERAFSAFFLRDGRVTAALAVNRPQDVRVARQMIQFGTAVSESQLEDLDISLDELLVADDN</sequence>
<dbReference type="PRINTS" id="PR00411">
    <property type="entry name" value="PNDRDTASEI"/>
</dbReference>
<keyword evidence="3" id="KW-0274">FAD</keyword>
<dbReference type="InterPro" id="IPR036188">
    <property type="entry name" value="FAD/NAD-bd_sf"/>
</dbReference>
<name>A0ABW9A0F8_9BURK</name>
<dbReference type="EMBL" id="JAQQFN010000055">
    <property type="protein sequence ID" value="MFL9888997.1"/>
    <property type="molecule type" value="Genomic_DNA"/>
</dbReference>
<evidence type="ECO:0000313" key="8">
    <source>
        <dbReference type="Proteomes" id="UP001629249"/>
    </source>
</evidence>
<reference evidence="7 8" key="1">
    <citation type="journal article" date="2024" name="Chem. Sci.">
        <title>Discovery of megapolipeptins by genome mining of a Burkholderiales bacteria collection.</title>
        <authorList>
            <person name="Paulo B.S."/>
            <person name="Recchia M.J.J."/>
            <person name="Lee S."/>
            <person name="Fergusson C.H."/>
            <person name="Romanowski S.B."/>
            <person name="Hernandez A."/>
            <person name="Krull N."/>
            <person name="Liu D.Y."/>
            <person name="Cavanagh H."/>
            <person name="Bos A."/>
            <person name="Gray C.A."/>
            <person name="Murphy B.T."/>
            <person name="Linington R.G."/>
            <person name="Eustaquio A.S."/>
        </authorList>
    </citation>
    <scope>NUCLEOTIDE SEQUENCE [LARGE SCALE GENOMIC DNA]</scope>
    <source>
        <strain evidence="7 8">RL16-012-BIC-B</strain>
    </source>
</reference>
<evidence type="ECO:0000259" key="6">
    <source>
        <dbReference type="Pfam" id="PF14759"/>
    </source>
</evidence>
<dbReference type="InterPro" id="IPR050446">
    <property type="entry name" value="FAD-oxidoreductase/Apoptosis"/>
</dbReference>
<comment type="cofactor">
    <cofactor evidence="1">
        <name>FAD</name>
        <dbReference type="ChEBI" id="CHEBI:57692"/>
    </cofactor>
</comment>
<dbReference type="SUPFAM" id="SSF55424">
    <property type="entry name" value="FAD/NAD-linked reductases, dimerisation (C-terminal) domain"/>
    <property type="match status" value="1"/>
</dbReference>
<evidence type="ECO:0000256" key="4">
    <source>
        <dbReference type="ARBA" id="ARBA00023002"/>
    </source>
</evidence>
<dbReference type="Gene3D" id="3.50.50.60">
    <property type="entry name" value="FAD/NAD(P)-binding domain"/>
    <property type="match status" value="2"/>
</dbReference>
<dbReference type="PANTHER" id="PTHR43557:SF2">
    <property type="entry name" value="RIESKE DOMAIN-CONTAINING PROTEIN-RELATED"/>
    <property type="match status" value="1"/>
</dbReference>
<dbReference type="InterPro" id="IPR028202">
    <property type="entry name" value="Reductase_C"/>
</dbReference>
<keyword evidence="4" id="KW-0560">Oxidoreductase</keyword>
<feature type="domain" description="Reductase C-terminal" evidence="6">
    <location>
        <begin position="321"/>
        <end position="405"/>
    </location>
</feature>
<dbReference type="Gene3D" id="3.30.390.30">
    <property type="match status" value="1"/>
</dbReference>
<organism evidence="7 8">
    <name type="scientific">Paraburkholderia agricolaris</name>
    <dbReference type="NCBI Taxonomy" id="2152888"/>
    <lineage>
        <taxon>Bacteria</taxon>
        <taxon>Pseudomonadati</taxon>
        <taxon>Pseudomonadota</taxon>
        <taxon>Betaproteobacteria</taxon>
        <taxon>Burkholderiales</taxon>
        <taxon>Burkholderiaceae</taxon>
        <taxon>Paraburkholderia</taxon>
    </lineage>
</organism>
<dbReference type="RefSeq" id="WP_408335967.1">
    <property type="nucleotide sequence ID" value="NZ_JAQQFH010000063.1"/>
</dbReference>
<dbReference type="PRINTS" id="PR00368">
    <property type="entry name" value="FADPNR"/>
</dbReference>
<keyword evidence="2" id="KW-0285">Flavoprotein</keyword>
<comment type="caution">
    <text evidence="7">The sequence shown here is derived from an EMBL/GenBank/DDBJ whole genome shotgun (WGS) entry which is preliminary data.</text>
</comment>
<dbReference type="Pfam" id="PF07992">
    <property type="entry name" value="Pyr_redox_2"/>
    <property type="match status" value="1"/>
</dbReference>
<dbReference type="PANTHER" id="PTHR43557">
    <property type="entry name" value="APOPTOSIS-INDUCING FACTOR 1"/>
    <property type="match status" value="1"/>
</dbReference>
<dbReference type="SUPFAM" id="SSF51905">
    <property type="entry name" value="FAD/NAD(P)-binding domain"/>
    <property type="match status" value="2"/>
</dbReference>
<dbReference type="InterPro" id="IPR023753">
    <property type="entry name" value="FAD/NAD-binding_dom"/>
</dbReference>
<dbReference type="Pfam" id="PF14759">
    <property type="entry name" value="Reductase_C"/>
    <property type="match status" value="1"/>
</dbReference>
<evidence type="ECO:0000259" key="5">
    <source>
        <dbReference type="Pfam" id="PF07992"/>
    </source>
</evidence>
<protein>
    <submittedName>
        <fullName evidence="7">FAD-dependent oxidoreductase</fullName>
    </submittedName>
</protein>
<feature type="domain" description="FAD/NAD(P)-binding" evidence="5">
    <location>
        <begin position="8"/>
        <end position="302"/>
    </location>
</feature>
<accession>A0ABW9A0F8</accession>
<keyword evidence="8" id="KW-1185">Reference proteome</keyword>
<evidence type="ECO:0000256" key="3">
    <source>
        <dbReference type="ARBA" id="ARBA00022827"/>
    </source>
</evidence>